<organism evidence="1 2">
    <name type="scientific">Thalassiosira oceanica</name>
    <name type="common">Marine diatom</name>
    <dbReference type="NCBI Taxonomy" id="159749"/>
    <lineage>
        <taxon>Eukaryota</taxon>
        <taxon>Sar</taxon>
        <taxon>Stramenopiles</taxon>
        <taxon>Ochrophyta</taxon>
        <taxon>Bacillariophyta</taxon>
        <taxon>Coscinodiscophyceae</taxon>
        <taxon>Thalassiosirophycidae</taxon>
        <taxon>Thalassiosirales</taxon>
        <taxon>Thalassiosiraceae</taxon>
        <taxon>Thalassiosira</taxon>
    </lineage>
</organism>
<name>K0T8E1_THAOC</name>
<proteinExistence type="predicted"/>
<reference evidence="1 2" key="1">
    <citation type="journal article" date="2012" name="Genome Biol.">
        <title>Genome and low-iron response of an oceanic diatom adapted to chronic iron limitation.</title>
        <authorList>
            <person name="Lommer M."/>
            <person name="Specht M."/>
            <person name="Roy A.S."/>
            <person name="Kraemer L."/>
            <person name="Andreson R."/>
            <person name="Gutowska M.A."/>
            <person name="Wolf J."/>
            <person name="Bergner S.V."/>
            <person name="Schilhabel M.B."/>
            <person name="Klostermeier U.C."/>
            <person name="Beiko R.G."/>
            <person name="Rosenstiel P."/>
            <person name="Hippler M."/>
            <person name="Laroche J."/>
        </authorList>
    </citation>
    <scope>NUCLEOTIDE SEQUENCE [LARGE SCALE GENOMIC DNA]</scope>
    <source>
        <strain evidence="1 2">CCMP1005</strain>
    </source>
</reference>
<dbReference type="Proteomes" id="UP000266841">
    <property type="component" value="Unassembled WGS sequence"/>
</dbReference>
<keyword evidence="2" id="KW-1185">Reference proteome</keyword>
<feature type="non-terminal residue" evidence="1">
    <location>
        <position position="1"/>
    </location>
</feature>
<accession>K0T8E1</accession>
<protein>
    <submittedName>
        <fullName evidence="1">Uncharacterized protein</fullName>
    </submittedName>
</protein>
<sequence>LQQPDLLNPCPVWFSSPFLVWIHLSPLPNASVIYNAQVFVMGITSVDKLVGASVILADSTPTIIILLVQHQSNTFVPWLPSLSLSLSLSSIIDFPAV</sequence>
<dbReference type="EMBL" id="AGNL01004537">
    <property type="protein sequence ID" value="EJK73389.1"/>
    <property type="molecule type" value="Genomic_DNA"/>
</dbReference>
<gene>
    <name evidence="1" type="ORF">THAOC_04990</name>
</gene>
<evidence type="ECO:0000313" key="2">
    <source>
        <dbReference type="Proteomes" id="UP000266841"/>
    </source>
</evidence>
<comment type="caution">
    <text evidence="1">The sequence shown here is derived from an EMBL/GenBank/DDBJ whole genome shotgun (WGS) entry which is preliminary data.</text>
</comment>
<evidence type="ECO:0000313" key="1">
    <source>
        <dbReference type="EMBL" id="EJK73389.1"/>
    </source>
</evidence>
<dbReference type="AlphaFoldDB" id="K0T8E1"/>